<dbReference type="PANTHER" id="PTHR43689">
    <property type="entry name" value="HYDROLASE"/>
    <property type="match status" value="1"/>
</dbReference>
<dbReference type="KEGG" id="hhu:AR456_11960"/>
<organism evidence="2 3">
    <name type="scientific">Halomonas huangheensis</name>
    <dbReference type="NCBI Taxonomy" id="1178482"/>
    <lineage>
        <taxon>Bacteria</taxon>
        <taxon>Pseudomonadati</taxon>
        <taxon>Pseudomonadota</taxon>
        <taxon>Gammaproteobacteria</taxon>
        <taxon>Oceanospirillales</taxon>
        <taxon>Halomonadaceae</taxon>
        <taxon>Halomonas</taxon>
    </lineage>
</organism>
<feature type="domain" description="AB hydrolase-1" evidence="1">
    <location>
        <begin position="3"/>
        <end position="226"/>
    </location>
</feature>
<reference evidence="2 3" key="1">
    <citation type="submission" date="2013-08" db="EMBL/GenBank/DDBJ databases">
        <title>draft genome of Halomonas huanghegensis, strain BJGMM-B45T.</title>
        <authorList>
            <person name="Miao C."/>
            <person name="Wan Y."/>
            <person name="Jin W."/>
        </authorList>
    </citation>
    <scope>NUCLEOTIDE SEQUENCE [LARGE SCALE GENOMIC DNA]</scope>
    <source>
        <strain evidence="2 3">BJGMM-B45</strain>
    </source>
</reference>
<gene>
    <name evidence="2" type="ORF">BJB45_17965</name>
</gene>
<dbReference type="PANTHER" id="PTHR43689:SF8">
    <property type="entry name" value="ALPHA_BETA-HYDROLASES SUPERFAMILY PROTEIN"/>
    <property type="match status" value="1"/>
</dbReference>
<evidence type="ECO:0000259" key="1">
    <source>
        <dbReference type="Pfam" id="PF12697"/>
    </source>
</evidence>
<dbReference type="STRING" id="1178482.AR456_11960"/>
<dbReference type="EMBL" id="AVBC01000011">
    <property type="protein sequence ID" value="ERL53162.1"/>
    <property type="molecule type" value="Genomic_DNA"/>
</dbReference>
<dbReference type="Gene3D" id="3.40.50.1820">
    <property type="entry name" value="alpha/beta hydrolase"/>
    <property type="match status" value="1"/>
</dbReference>
<dbReference type="InterPro" id="IPR029058">
    <property type="entry name" value="AB_hydrolase_fold"/>
</dbReference>
<dbReference type="eggNOG" id="COG3208">
    <property type="taxonomic scope" value="Bacteria"/>
</dbReference>
<dbReference type="OrthoDB" id="9780744at2"/>
<evidence type="ECO:0000313" key="2">
    <source>
        <dbReference type="EMBL" id="ERL53162.1"/>
    </source>
</evidence>
<keyword evidence="3" id="KW-1185">Reference proteome</keyword>
<proteinExistence type="predicted"/>
<dbReference type="Proteomes" id="UP000019113">
    <property type="component" value="Unassembled WGS sequence"/>
</dbReference>
<dbReference type="AlphaFoldDB" id="W1NC73"/>
<dbReference type="Pfam" id="PF12697">
    <property type="entry name" value="Abhydrolase_6"/>
    <property type="match status" value="1"/>
</dbReference>
<dbReference type="PATRIC" id="fig|1178482.3.peg.196"/>
<dbReference type="InterPro" id="IPR000073">
    <property type="entry name" value="AB_hydrolase_1"/>
</dbReference>
<protein>
    <recommendedName>
        <fullName evidence="1">AB hydrolase-1 domain-containing protein</fullName>
    </recommendedName>
</protein>
<dbReference type="SUPFAM" id="SSF53474">
    <property type="entry name" value="alpha/beta-Hydrolases"/>
    <property type="match status" value="1"/>
</dbReference>
<name>W1NC73_9GAMM</name>
<dbReference type="RefSeq" id="WP_021817144.1">
    <property type="nucleotide sequence ID" value="NZ_AVBC01000011.1"/>
</dbReference>
<accession>W1NC73</accession>
<evidence type="ECO:0000313" key="3">
    <source>
        <dbReference type="Proteomes" id="UP000019113"/>
    </source>
</evidence>
<sequence>MKLILLSGWGLDARIWQPLAPYWSNTTQLTSPDWPGMGQRPTLDQATEEAPIAALSSAMAEDLSADAIWVGWSLGALQATALAHHLPTPRGLVLLGMGSRFCHPQGVSEATLANFRSAFDRDPDKAWQHFLRWQLSGEPSPRSGFQTLSRLIGETLSGDRDTLAHGLECLAHNDISSVLSQISCPVRRICGDNDPLLAESVRNSMDAQLADAGHCPMISQPRALAQLIEHEAHIIDIQSQQQRHSAEEQTV</sequence>
<comment type="caution">
    <text evidence="2">The sequence shown here is derived from an EMBL/GenBank/DDBJ whole genome shotgun (WGS) entry which is preliminary data.</text>
</comment>